<keyword evidence="2" id="KW-1185">Reference proteome</keyword>
<dbReference type="EnsemblPlants" id="evm.model.09.1133">
    <property type="protein sequence ID" value="cds.evm.model.09.1133"/>
    <property type="gene ID" value="evm.TU.09.1133"/>
</dbReference>
<name>A0A803QDG8_CANSA</name>
<dbReference type="Gramene" id="evm.model.09.1133">
    <property type="protein sequence ID" value="cds.evm.model.09.1133"/>
    <property type="gene ID" value="evm.TU.09.1133"/>
</dbReference>
<dbReference type="EMBL" id="UZAU01000753">
    <property type="status" value="NOT_ANNOTATED_CDS"/>
    <property type="molecule type" value="Genomic_DNA"/>
</dbReference>
<evidence type="ECO:0000313" key="1">
    <source>
        <dbReference type="EnsemblPlants" id="cds.evm.model.09.1133"/>
    </source>
</evidence>
<proteinExistence type="predicted"/>
<sequence>CTEFSPLLGLGFGSVRVGSVLIVVLGAELGRKSETPTTGLVQPLDQDKDPNL</sequence>
<reference evidence="1" key="2">
    <citation type="submission" date="2021-03" db="UniProtKB">
        <authorList>
            <consortium name="EnsemblPlants"/>
        </authorList>
    </citation>
    <scope>IDENTIFICATION</scope>
</reference>
<accession>A0A803QDG8</accession>
<dbReference type="AlphaFoldDB" id="A0A803QDG8"/>
<protein>
    <submittedName>
        <fullName evidence="1">Uncharacterized protein</fullName>
    </submittedName>
</protein>
<reference evidence="1" key="1">
    <citation type="submission" date="2018-11" db="EMBL/GenBank/DDBJ databases">
        <authorList>
            <person name="Grassa J C."/>
        </authorList>
    </citation>
    <scope>NUCLEOTIDE SEQUENCE [LARGE SCALE GENOMIC DNA]</scope>
</reference>
<dbReference type="Proteomes" id="UP000596661">
    <property type="component" value="Chromosome 9"/>
</dbReference>
<organism evidence="1 2">
    <name type="scientific">Cannabis sativa</name>
    <name type="common">Hemp</name>
    <name type="synonym">Marijuana</name>
    <dbReference type="NCBI Taxonomy" id="3483"/>
    <lineage>
        <taxon>Eukaryota</taxon>
        <taxon>Viridiplantae</taxon>
        <taxon>Streptophyta</taxon>
        <taxon>Embryophyta</taxon>
        <taxon>Tracheophyta</taxon>
        <taxon>Spermatophyta</taxon>
        <taxon>Magnoliopsida</taxon>
        <taxon>eudicotyledons</taxon>
        <taxon>Gunneridae</taxon>
        <taxon>Pentapetalae</taxon>
        <taxon>rosids</taxon>
        <taxon>fabids</taxon>
        <taxon>Rosales</taxon>
        <taxon>Cannabaceae</taxon>
        <taxon>Cannabis</taxon>
    </lineage>
</organism>
<evidence type="ECO:0000313" key="2">
    <source>
        <dbReference type="Proteomes" id="UP000596661"/>
    </source>
</evidence>